<organism evidence="2 3">
    <name type="scientific">Linnemannia elongata AG-77</name>
    <dbReference type="NCBI Taxonomy" id="1314771"/>
    <lineage>
        <taxon>Eukaryota</taxon>
        <taxon>Fungi</taxon>
        <taxon>Fungi incertae sedis</taxon>
        <taxon>Mucoromycota</taxon>
        <taxon>Mortierellomycotina</taxon>
        <taxon>Mortierellomycetes</taxon>
        <taxon>Mortierellales</taxon>
        <taxon>Mortierellaceae</taxon>
        <taxon>Linnemannia</taxon>
    </lineage>
</organism>
<feature type="compositionally biased region" description="Low complexity" evidence="1">
    <location>
        <begin position="322"/>
        <end position="342"/>
    </location>
</feature>
<gene>
    <name evidence="2" type="ORF">K457DRAFT_140726</name>
</gene>
<name>A0A197JMG3_9FUNG</name>
<keyword evidence="3" id="KW-1185">Reference proteome</keyword>
<feature type="compositionally biased region" description="Polar residues" evidence="1">
    <location>
        <begin position="1"/>
        <end position="16"/>
    </location>
</feature>
<evidence type="ECO:0000313" key="3">
    <source>
        <dbReference type="Proteomes" id="UP000078512"/>
    </source>
</evidence>
<sequence>MPPECTTSNMDNSTAFGDSRSDRATIQGSSGIGCDHTEAGQGGSCTLASSNTNKRPSKKAKKVSPLSRPILPLPRLPGTSTAQPVPEEPLAMTSSTSALETSIIGLPQALQSSTIIATTIVVPPGHLSLPPPQPPRHPLSLQVPVQNNRHQPLPIPSLLHSLDTPPHPLLNLEFIDSRSLEEPMLTLLPPHRAPLFNSRGQEHQPLQTVYPRNVKSVQTVMPMSNESPSSSSFNPYEQIKATASKATLAPQPPSPLTSRHVLMPFNPISVASAIDASSRGYLKQPTYAPPPLLSPHWSVEVVDSYPPVFETHTRAPPPVSLPSPSLHSHPGLLRTSSSSSSSGAATVGGEDFFSTEVPTSNKWIMDQDIIFESRTVPWPTEIFQERVGAREGMIDYQRLQDKQQEYMSTRFTRQVDLGTIQPPLMTLAPEPQPGVFCSSASNGDGSAVGMHLFVETASCAEFAPFDQQSQQPEQQQQQQVTHLQYPSLQTFSVPSTSTTAATST</sequence>
<dbReference type="AlphaFoldDB" id="A0A197JMG3"/>
<feature type="region of interest" description="Disordered" evidence="1">
    <location>
        <begin position="1"/>
        <end position="94"/>
    </location>
</feature>
<evidence type="ECO:0000256" key="1">
    <source>
        <dbReference type="SAM" id="MobiDB-lite"/>
    </source>
</evidence>
<accession>A0A197JMG3</accession>
<feature type="compositionally biased region" description="Polar residues" evidence="1">
    <location>
        <begin position="44"/>
        <end position="54"/>
    </location>
</feature>
<proteinExistence type="predicted"/>
<protein>
    <submittedName>
        <fullName evidence="2">Uncharacterized protein</fullName>
    </submittedName>
</protein>
<dbReference type="EMBL" id="KV442070">
    <property type="protein sequence ID" value="OAQ26153.1"/>
    <property type="molecule type" value="Genomic_DNA"/>
</dbReference>
<dbReference type="Proteomes" id="UP000078512">
    <property type="component" value="Unassembled WGS sequence"/>
</dbReference>
<reference evidence="2 3" key="1">
    <citation type="submission" date="2016-05" db="EMBL/GenBank/DDBJ databases">
        <title>Genome sequencing reveals origins of a unique bacterial endosymbiosis in the earliest lineages of terrestrial Fungi.</title>
        <authorList>
            <consortium name="DOE Joint Genome Institute"/>
            <person name="Uehling J."/>
            <person name="Gryganskyi A."/>
            <person name="Hameed K."/>
            <person name="Tschaplinski T."/>
            <person name="Misztal P."/>
            <person name="Wu S."/>
            <person name="Desiro A."/>
            <person name="Vande Pol N."/>
            <person name="Du Z.-Y."/>
            <person name="Zienkiewicz A."/>
            <person name="Zienkiewicz K."/>
            <person name="Morin E."/>
            <person name="Tisserant E."/>
            <person name="Splivallo R."/>
            <person name="Hainaut M."/>
            <person name="Henrissat B."/>
            <person name="Ohm R."/>
            <person name="Kuo A."/>
            <person name="Yan J."/>
            <person name="Lipzen A."/>
            <person name="Nolan M."/>
            <person name="Labutti K."/>
            <person name="Barry K."/>
            <person name="Goldstein A."/>
            <person name="Labbe J."/>
            <person name="Schadt C."/>
            <person name="Tuskan G."/>
            <person name="Grigoriev I."/>
            <person name="Martin F."/>
            <person name="Vilgalys R."/>
            <person name="Bonito G."/>
        </authorList>
    </citation>
    <scope>NUCLEOTIDE SEQUENCE [LARGE SCALE GENOMIC DNA]</scope>
    <source>
        <strain evidence="2 3">AG-77</strain>
    </source>
</reference>
<evidence type="ECO:0000313" key="2">
    <source>
        <dbReference type="EMBL" id="OAQ26153.1"/>
    </source>
</evidence>
<feature type="region of interest" description="Disordered" evidence="1">
    <location>
        <begin position="313"/>
        <end position="346"/>
    </location>
</feature>